<dbReference type="RefSeq" id="WP_088649673.1">
    <property type="nucleotide sequence ID" value="NZ_AQQR01000003.1"/>
</dbReference>
<name>A0A225NL05_9RHOB</name>
<sequence length="104" mass="11255">MTRIPLDVTLRNISNELARLSAIAANVDEVMGDLVTKLPPDDMSHQAAMQDVDLLRQSLDCLMVLLSNVAEQQDVSSGVLAPDAGQGVYLRDLRDAVLTSYQAS</sequence>
<proteinExistence type="predicted"/>
<dbReference type="Proteomes" id="UP000215377">
    <property type="component" value="Unassembled WGS sequence"/>
</dbReference>
<reference evidence="1 2" key="1">
    <citation type="submission" date="2013-04" db="EMBL/GenBank/DDBJ databases">
        <title>Oceanicola sp. 22II1-22F33 Genome Sequencing.</title>
        <authorList>
            <person name="Lai Q."/>
            <person name="Li G."/>
            <person name="Shao Z."/>
        </authorList>
    </citation>
    <scope>NUCLEOTIDE SEQUENCE [LARGE SCALE GENOMIC DNA]</scope>
    <source>
        <strain evidence="1 2">22II1-22F33</strain>
    </source>
</reference>
<gene>
    <name evidence="1" type="ORF">ATO3_09805</name>
</gene>
<organism evidence="1 2">
    <name type="scientific">Marinibacterium profundimaris</name>
    <dbReference type="NCBI Taxonomy" id="1679460"/>
    <lineage>
        <taxon>Bacteria</taxon>
        <taxon>Pseudomonadati</taxon>
        <taxon>Pseudomonadota</taxon>
        <taxon>Alphaproteobacteria</taxon>
        <taxon>Rhodobacterales</taxon>
        <taxon>Paracoccaceae</taxon>
        <taxon>Marinibacterium</taxon>
    </lineage>
</organism>
<dbReference type="EMBL" id="AQQR01000003">
    <property type="protein sequence ID" value="OWU74868.1"/>
    <property type="molecule type" value="Genomic_DNA"/>
</dbReference>
<protein>
    <submittedName>
        <fullName evidence="1">Uncharacterized protein</fullName>
    </submittedName>
</protein>
<comment type="caution">
    <text evidence="1">The sequence shown here is derived from an EMBL/GenBank/DDBJ whole genome shotgun (WGS) entry which is preliminary data.</text>
</comment>
<evidence type="ECO:0000313" key="2">
    <source>
        <dbReference type="Proteomes" id="UP000215377"/>
    </source>
</evidence>
<dbReference type="OrthoDB" id="7863630at2"/>
<evidence type="ECO:0000313" key="1">
    <source>
        <dbReference type="EMBL" id="OWU74868.1"/>
    </source>
</evidence>
<dbReference type="AlphaFoldDB" id="A0A225NL05"/>
<accession>A0A225NL05</accession>
<keyword evidence="2" id="KW-1185">Reference proteome</keyword>